<dbReference type="InterPro" id="IPR050892">
    <property type="entry name" value="ADP-ribose_metab_enzymes"/>
</dbReference>
<dbReference type="SUPFAM" id="SSF52949">
    <property type="entry name" value="Macro domain-like"/>
    <property type="match status" value="1"/>
</dbReference>
<dbReference type="PROSITE" id="PS51154">
    <property type="entry name" value="MACRO"/>
    <property type="match status" value="1"/>
</dbReference>
<protein>
    <recommendedName>
        <fullName evidence="1">Macro domain-containing protein</fullName>
    </recommendedName>
</protein>
<dbReference type="RefSeq" id="YP_010092041.1">
    <property type="nucleotide sequence ID" value="NC_055727.1"/>
</dbReference>
<sequence length="144" mass="16329">MKMIKGDILNIPCDAICITTNMNIKKNKRAVMGAGIARLFSDKVNNLDLIMAKSLIQYGHVCRILTKHNNISLISFPTKYNWYDKSDLSLIRQSALELMDIVSNNNFKRVLLPKPGCSNGGLNWDNVESVLIDILDDRIHIIER</sequence>
<evidence type="ECO:0000313" key="3">
    <source>
        <dbReference type="Proteomes" id="UP000257595"/>
    </source>
</evidence>
<dbReference type="PANTHER" id="PTHR12521">
    <property type="entry name" value="PROTEIN C6ORF130"/>
    <property type="match status" value="1"/>
</dbReference>
<name>A0A249XWS4_9CAUD</name>
<dbReference type="Gene3D" id="3.40.220.10">
    <property type="entry name" value="Leucine Aminopeptidase, subunit E, domain 1"/>
    <property type="match status" value="1"/>
</dbReference>
<dbReference type="PANTHER" id="PTHR12521:SF0">
    <property type="entry name" value="ADP-RIBOSE GLYCOHYDROLASE OARD1"/>
    <property type="match status" value="1"/>
</dbReference>
<keyword evidence="3" id="KW-1185">Reference proteome</keyword>
<dbReference type="KEGG" id="vg:65109586"/>
<evidence type="ECO:0000313" key="2">
    <source>
        <dbReference type="EMBL" id="ASZ76433.1"/>
    </source>
</evidence>
<feature type="domain" description="Macro" evidence="1">
    <location>
        <begin position="1"/>
        <end position="144"/>
    </location>
</feature>
<dbReference type="InterPro" id="IPR002589">
    <property type="entry name" value="Macro_dom"/>
</dbReference>
<dbReference type="InterPro" id="IPR043472">
    <property type="entry name" value="Macro_dom-like"/>
</dbReference>
<proteinExistence type="predicted"/>
<dbReference type="Proteomes" id="UP000257595">
    <property type="component" value="Segment"/>
</dbReference>
<evidence type="ECO:0000259" key="1">
    <source>
        <dbReference type="PROSITE" id="PS51154"/>
    </source>
</evidence>
<organism evidence="2 3">
    <name type="scientific">Proteus phage PM2</name>
    <dbReference type="NCBI Taxonomy" id="2025809"/>
    <lineage>
        <taxon>Viruses</taxon>
        <taxon>Duplodnaviria</taxon>
        <taxon>Heunggongvirae</taxon>
        <taxon>Uroviricota</taxon>
        <taxon>Caudoviricetes</taxon>
        <taxon>Pantevenvirales</taxon>
        <taxon>Straboviridae</taxon>
        <taxon>Bragavirus</taxon>
        <taxon>Bragavirus pm2</taxon>
    </lineage>
</organism>
<accession>A0A249XWS4</accession>
<dbReference type="GeneID" id="65109586"/>
<dbReference type="GO" id="GO:0140291">
    <property type="term" value="P:peptidyl-glutamate ADP-deribosylation"/>
    <property type="evidence" value="ECO:0007669"/>
    <property type="project" value="TreeGrafter"/>
</dbReference>
<dbReference type="EMBL" id="MF001355">
    <property type="protein sequence ID" value="ASZ76433.1"/>
    <property type="molecule type" value="Genomic_DNA"/>
</dbReference>
<reference evidence="2 3" key="1">
    <citation type="submission" date="2017-04" db="EMBL/GenBank/DDBJ databases">
        <title>Complete Genome Sequence of Lytic Bacteriophage PM2 Infecting Proteus mirabilis Isolates.</title>
        <authorList>
            <person name="Kim D."/>
            <person name="Kim Y.J."/>
            <person name="Han B.K."/>
            <person name="Kim H."/>
        </authorList>
    </citation>
    <scope>NUCLEOTIDE SEQUENCE [LARGE SCALE GENOMIC DNA]</scope>
</reference>